<evidence type="ECO:0000313" key="1">
    <source>
        <dbReference type="EMBL" id="GAF93173.1"/>
    </source>
</evidence>
<name>X0TI15_9ZZZZ</name>
<organism evidence="1">
    <name type="scientific">marine sediment metagenome</name>
    <dbReference type="NCBI Taxonomy" id="412755"/>
    <lineage>
        <taxon>unclassified sequences</taxon>
        <taxon>metagenomes</taxon>
        <taxon>ecological metagenomes</taxon>
    </lineage>
</organism>
<comment type="caution">
    <text evidence="1">The sequence shown here is derived from an EMBL/GenBank/DDBJ whole genome shotgun (WGS) entry which is preliminary data.</text>
</comment>
<sequence>MLYGSQEWAEALMKIINESEGYEKAAKDWEGDFIFETLPDGALTEGFRIYCDLWHGKCREAYLITPDRPAPEKVEYVYSGKY</sequence>
<dbReference type="AlphaFoldDB" id="X0TI15"/>
<dbReference type="EMBL" id="BARS01011736">
    <property type="protein sequence ID" value="GAF93173.1"/>
    <property type="molecule type" value="Genomic_DNA"/>
</dbReference>
<proteinExistence type="predicted"/>
<feature type="non-terminal residue" evidence="1">
    <location>
        <position position="82"/>
    </location>
</feature>
<reference evidence="1" key="1">
    <citation type="journal article" date="2014" name="Front. Microbiol.">
        <title>High frequency of phylogenetically diverse reductive dehalogenase-homologous genes in deep subseafloor sedimentary metagenomes.</title>
        <authorList>
            <person name="Kawai M."/>
            <person name="Futagami T."/>
            <person name="Toyoda A."/>
            <person name="Takaki Y."/>
            <person name="Nishi S."/>
            <person name="Hori S."/>
            <person name="Arai W."/>
            <person name="Tsubouchi T."/>
            <person name="Morono Y."/>
            <person name="Uchiyama I."/>
            <person name="Ito T."/>
            <person name="Fujiyama A."/>
            <person name="Inagaki F."/>
            <person name="Takami H."/>
        </authorList>
    </citation>
    <scope>NUCLEOTIDE SEQUENCE</scope>
    <source>
        <strain evidence="1">Expedition CK06-06</strain>
    </source>
</reference>
<protein>
    <submittedName>
        <fullName evidence="1">Uncharacterized protein</fullName>
    </submittedName>
</protein>
<gene>
    <name evidence="1" type="ORF">S01H1_21226</name>
</gene>
<dbReference type="SUPFAM" id="SSF55718">
    <property type="entry name" value="SCP-like"/>
    <property type="match status" value="1"/>
</dbReference>
<dbReference type="InterPro" id="IPR036527">
    <property type="entry name" value="SCP2_sterol-bd_dom_sf"/>
</dbReference>
<dbReference type="Gene3D" id="3.30.1050.10">
    <property type="entry name" value="SCP2 sterol-binding domain"/>
    <property type="match status" value="1"/>
</dbReference>
<accession>X0TI15</accession>